<dbReference type="GO" id="GO:0005737">
    <property type="term" value="C:cytoplasm"/>
    <property type="evidence" value="ECO:0007669"/>
    <property type="project" value="UniProtKB-SubCell"/>
</dbReference>
<evidence type="ECO:0000313" key="7">
    <source>
        <dbReference type="Proteomes" id="UP000751190"/>
    </source>
</evidence>
<dbReference type="PANTHER" id="PTHR44085">
    <property type="entry name" value="SEPIAPTERIN REDUCTASE"/>
    <property type="match status" value="1"/>
</dbReference>
<evidence type="ECO:0000256" key="1">
    <source>
        <dbReference type="ARBA" id="ARBA00004496"/>
    </source>
</evidence>
<feature type="compositionally biased region" description="Gly residues" evidence="5">
    <location>
        <begin position="485"/>
        <end position="494"/>
    </location>
</feature>
<dbReference type="InterPro" id="IPR002347">
    <property type="entry name" value="SDR_fam"/>
</dbReference>
<reference evidence="6" key="1">
    <citation type="submission" date="2021-05" db="EMBL/GenBank/DDBJ databases">
        <title>The genome of the haptophyte Pavlova lutheri (Diacronema luteri, Pavlovales) - a model for lipid biosynthesis in eukaryotic algae.</title>
        <authorList>
            <person name="Hulatt C.J."/>
            <person name="Posewitz M.C."/>
        </authorList>
    </citation>
    <scope>NUCLEOTIDE SEQUENCE</scope>
    <source>
        <strain evidence="6">NIVA-4/92</strain>
    </source>
</reference>
<feature type="compositionally biased region" description="Basic and acidic residues" evidence="5">
    <location>
        <begin position="316"/>
        <end position="329"/>
    </location>
</feature>
<accession>A0A8J6C5M4</accession>
<feature type="compositionally biased region" description="Low complexity" evidence="5">
    <location>
        <begin position="292"/>
        <end position="315"/>
    </location>
</feature>
<sequence length="799" mass="80564">MADSLFARTRVVGFPLEGRERRMAECPRCSQSTPVPLGPYAAAVECCACAAHLRFAPARAGADASLFFHVVEQPYAAGGAGDACDGAAGAPARELVLELDGCSRLALWPAGGADGHGARPVATVDLASELHDFIVGLAAAHAASASVPQQHQLARTLTSTDALAAAPPNAARTVHPFGILRAARGQPPILLRAPSARELALLAAAVNARRDVATGLARAAGLPAAATTVAWQGEANVRYAPGAGSMRALSAVRRAHVVLVRPAKLLVFASADACAPLRVIALAAGSHDVDAPAGADADATGAGARAPAAAPAAADDGVRARGERGDGAGDERRVRLVSRGFAREIAAEFEFELPTSADARTLGAALRAALARSAADTRRALHARRGRWLVVVTGASRGFGRAFVVRMGAELARTHAQRAARAARGAHGAGEAGAAGAAGAHARAPAEAAPVAQADTGAHVGRARATRARATEARARPLGEAAAVGGDGGGGGGGDGDDDWRADCTPDATAAAADGLGARGEGGVWCDGVHFLLIGRDDTALQAARHEIEAGMSAALGEGSGDAKVADCGSHARRGAASARWAVSTCTVDLADASAVGELVDAVVEPLLARARKAAAGLEFSHALLLNNAAELPPLRPLASLPAAALAAGVQVMALVPAALSAAFARHARLCAGTCEVTVVHTSSLFAVQPARSWGGYCVAKAAADMLHAVLALEGGAADGDGELPTLRALNYAPGPLDTDMQAAVRASAGCDPALAEQFRRLKAEGNLVQPAASAAVLVRLLLLGCFESGKHVDYYDLC</sequence>
<dbReference type="Proteomes" id="UP000751190">
    <property type="component" value="Unassembled WGS sequence"/>
</dbReference>
<dbReference type="Pfam" id="PF00106">
    <property type="entry name" value="adh_short"/>
    <property type="match status" value="1"/>
</dbReference>
<dbReference type="InterPro" id="IPR051721">
    <property type="entry name" value="Biopterin_syn/organic_redct"/>
</dbReference>
<feature type="compositionally biased region" description="Low complexity" evidence="5">
    <location>
        <begin position="434"/>
        <end position="454"/>
    </location>
</feature>
<name>A0A8J6C5M4_DIALT</name>
<keyword evidence="7" id="KW-1185">Reference proteome</keyword>
<evidence type="ECO:0000256" key="2">
    <source>
        <dbReference type="ARBA" id="ARBA00022490"/>
    </source>
</evidence>
<dbReference type="GO" id="GO:0006729">
    <property type="term" value="P:tetrahydrobiopterin biosynthetic process"/>
    <property type="evidence" value="ECO:0007669"/>
    <property type="project" value="TreeGrafter"/>
</dbReference>
<dbReference type="InterPro" id="IPR020904">
    <property type="entry name" value="Sc_DH/Rdtase_CS"/>
</dbReference>
<evidence type="ECO:0000256" key="5">
    <source>
        <dbReference type="SAM" id="MobiDB-lite"/>
    </source>
</evidence>
<keyword evidence="3" id="KW-0521">NADP</keyword>
<keyword evidence="2" id="KW-0963">Cytoplasm</keyword>
<dbReference type="SUPFAM" id="SSF51735">
    <property type="entry name" value="NAD(P)-binding Rossmann-fold domains"/>
    <property type="match status" value="1"/>
</dbReference>
<dbReference type="GO" id="GO:0004757">
    <property type="term" value="F:sepiapterin reductase (NADP+) activity"/>
    <property type="evidence" value="ECO:0007669"/>
    <property type="project" value="TreeGrafter"/>
</dbReference>
<dbReference type="EMBL" id="JAGTXO010000027">
    <property type="protein sequence ID" value="KAG8461199.1"/>
    <property type="molecule type" value="Genomic_DNA"/>
</dbReference>
<organism evidence="6 7">
    <name type="scientific">Diacronema lutheri</name>
    <name type="common">Unicellular marine alga</name>
    <name type="synonym">Monochrysis lutheri</name>
    <dbReference type="NCBI Taxonomy" id="2081491"/>
    <lineage>
        <taxon>Eukaryota</taxon>
        <taxon>Haptista</taxon>
        <taxon>Haptophyta</taxon>
        <taxon>Pavlovophyceae</taxon>
        <taxon>Pavlovales</taxon>
        <taxon>Pavlovaceae</taxon>
        <taxon>Diacronema</taxon>
    </lineage>
</organism>
<dbReference type="PROSITE" id="PS00061">
    <property type="entry name" value="ADH_SHORT"/>
    <property type="match status" value="1"/>
</dbReference>
<comment type="subcellular location">
    <subcellularLocation>
        <location evidence="1">Cytoplasm</location>
    </subcellularLocation>
</comment>
<dbReference type="Gene3D" id="3.40.50.720">
    <property type="entry name" value="NAD(P)-binding Rossmann-like Domain"/>
    <property type="match status" value="1"/>
</dbReference>
<protein>
    <recommendedName>
        <fullName evidence="8">Sepiapterin reductase</fullName>
    </recommendedName>
</protein>
<dbReference type="AlphaFoldDB" id="A0A8J6C5M4"/>
<dbReference type="PANTHER" id="PTHR44085:SF2">
    <property type="entry name" value="SEPIAPTERIN REDUCTASE"/>
    <property type="match status" value="1"/>
</dbReference>
<gene>
    <name evidence="6" type="ORF">KFE25_002388</name>
</gene>
<feature type="region of interest" description="Disordered" evidence="5">
    <location>
        <begin position="292"/>
        <end position="329"/>
    </location>
</feature>
<evidence type="ECO:0008006" key="8">
    <source>
        <dbReference type="Google" id="ProtNLM"/>
    </source>
</evidence>
<comment type="caution">
    <text evidence="6">The sequence shown here is derived from an EMBL/GenBank/DDBJ whole genome shotgun (WGS) entry which is preliminary data.</text>
</comment>
<evidence type="ECO:0000256" key="3">
    <source>
        <dbReference type="ARBA" id="ARBA00022857"/>
    </source>
</evidence>
<evidence type="ECO:0000256" key="4">
    <source>
        <dbReference type="ARBA" id="ARBA00023002"/>
    </source>
</evidence>
<dbReference type="InterPro" id="IPR036291">
    <property type="entry name" value="NAD(P)-bd_dom_sf"/>
</dbReference>
<evidence type="ECO:0000313" key="6">
    <source>
        <dbReference type="EMBL" id="KAG8461199.1"/>
    </source>
</evidence>
<dbReference type="OrthoDB" id="153074at2759"/>
<feature type="region of interest" description="Disordered" evidence="5">
    <location>
        <begin position="422"/>
        <end position="505"/>
    </location>
</feature>
<keyword evidence="4" id="KW-0560">Oxidoreductase</keyword>
<proteinExistence type="predicted"/>